<dbReference type="Gene3D" id="1.10.287.1060">
    <property type="entry name" value="ESAT-6-like"/>
    <property type="match status" value="1"/>
</dbReference>
<evidence type="ECO:0000313" key="5">
    <source>
        <dbReference type="EMBL" id="KAA8494368.1"/>
    </source>
</evidence>
<name>A0A5J4YT11_PORPP</name>
<evidence type="ECO:0000256" key="2">
    <source>
        <dbReference type="ARBA" id="ARBA00006190"/>
    </source>
</evidence>
<comment type="subcellular location">
    <subcellularLocation>
        <location evidence="1">Endosome</location>
    </subcellularLocation>
</comment>
<dbReference type="GO" id="GO:0032511">
    <property type="term" value="P:late endosome to vacuole transport via multivesicular body sorting pathway"/>
    <property type="evidence" value="ECO:0007669"/>
    <property type="project" value="TreeGrafter"/>
</dbReference>
<accession>A0A5J4YT11</accession>
<dbReference type="PANTHER" id="PTHR22761">
    <property type="entry name" value="CHARGED MULTIVESICULAR BODY PROTEIN"/>
    <property type="match status" value="1"/>
</dbReference>
<dbReference type="AlphaFoldDB" id="A0A5J4YT11"/>
<dbReference type="OMA" id="TAHNDMD"/>
<dbReference type="GO" id="GO:0009898">
    <property type="term" value="C:cytoplasmic side of plasma membrane"/>
    <property type="evidence" value="ECO:0007669"/>
    <property type="project" value="TreeGrafter"/>
</dbReference>
<dbReference type="GO" id="GO:0000815">
    <property type="term" value="C:ESCRT III complex"/>
    <property type="evidence" value="ECO:0007669"/>
    <property type="project" value="TreeGrafter"/>
</dbReference>
<dbReference type="EMBL" id="VRMN01000004">
    <property type="protein sequence ID" value="KAA8494368.1"/>
    <property type="molecule type" value="Genomic_DNA"/>
</dbReference>
<comment type="caution">
    <text evidence="5">The sequence shown here is derived from an EMBL/GenBank/DDBJ whole genome shotgun (WGS) entry which is preliminary data.</text>
</comment>
<protein>
    <submittedName>
        <fullName evidence="5">Vacuolar-sorting protein snf7</fullName>
    </submittedName>
</protein>
<keyword evidence="3" id="KW-0967">Endosome</keyword>
<dbReference type="InterPro" id="IPR005024">
    <property type="entry name" value="Snf7_fam"/>
</dbReference>
<dbReference type="PANTHER" id="PTHR22761:SF10">
    <property type="entry name" value="GH13992P"/>
    <property type="match status" value="1"/>
</dbReference>
<keyword evidence="6" id="KW-1185">Reference proteome</keyword>
<feature type="region of interest" description="Disordered" evidence="4">
    <location>
        <begin position="1"/>
        <end position="44"/>
    </location>
</feature>
<evidence type="ECO:0000313" key="6">
    <source>
        <dbReference type="Proteomes" id="UP000324585"/>
    </source>
</evidence>
<dbReference type="GO" id="GO:0005771">
    <property type="term" value="C:multivesicular body"/>
    <property type="evidence" value="ECO:0007669"/>
    <property type="project" value="TreeGrafter"/>
</dbReference>
<dbReference type="GO" id="GO:0006900">
    <property type="term" value="P:vesicle budding from membrane"/>
    <property type="evidence" value="ECO:0007669"/>
    <property type="project" value="TreeGrafter"/>
</dbReference>
<evidence type="ECO:0000256" key="3">
    <source>
        <dbReference type="ARBA" id="ARBA00022753"/>
    </source>
</evidence>
<dbReference type="OrthoDB" id="5592979at2759"/>
<feature type="compositionally biased region" description="Low complexity" evidence="4">
    <location>
        <begin position="213"/>
        <end position="223"/>
    </location>
</feature>
<gene>
    <name evidence="5" type="ORF">FVE85_2609</name>
</gene>
<dbReference type="Proteomes" id="UP000324585">
    <property type="component" value="Unassembled WGS sequence"/>
</dbReference>
<feature type="compositionally biased region" description="Pro residues" evidence="4">
    <location>
        <begin position="25"/>
        <end position="36"/>
    </location>
</feature>
<evidence type="ECO:0000256" key="1">
    <source>
        <dbReference type="ARBA" id="ARBA00004177"/>
    </source>
</evidence>
<comment type="similarity">
    <text evidence="2">Belongs to the SNF7 family.</text>
</comment>
<proteinExistence type="inferred from homology"/>
<organism evidence="5 6">
    <name type="scientific">Porphyridium purpureum</name>
    <name type="common">Red alga</name>
    <name type="synonym">Porphyridium cruentum</name>
    <dbReference type="NCBI Taxonomy" id="35688"/>
    <lineage>
        <taxon>Eukaryota</taxon>
        <taxon>Rhodophyta</taxon>
        <taxon>Bangiophyceae</taxon>
        <taxon>Porphyridiales</taxon>
        <taxon>Porphyridiaceae</taxon>
        <taxon>Porphyridium</taxon>
    </lineage>
</organism>
<feature type="region of interest" description="Disordered" evidence="4">
    <location>
        <begin position="213"/>
        <end position="241"/>
    </location>
</feature>
<evidence type="ECO:0000256" key="4">
    <source>
        <dbReference type="SAM" id="MobiDB-lite"/>
    </source>
</evidence>
<sequence>MGLFSKLKRDKGAEAGGKAAKPGKDAPPPKLAPPPSAAKAPDPATRIAELQKHLNMLDKKEDVLLAKMKVEQEKALKAAGDGNRARAKEHMETKKLLEAQQARIAGQRKNINKQKMAIEEAVMNNAHVDITRMGAAELSKLQEGMSADVVDDIMADLGEQLNVGKDISDALGMAVNGGDYVDEMAAEDELDALLEAQAQEKLMADQKVTLPSGVAAGPSSAAAKPQKSREEELAALEASLM</sequence>
<dbReference type="Pfam" id="PF03357">
    <property type="entry name" value="Snf7"/>
    <property type="match status" value="1"/>
</dbReference>
<reference evidence="6" key="1">
    <citation type="journal article" date="2019" name="Nat. Commun.">
        <title>Expansion of phycobilisome linker gene families in mesophilic red algae.</title>
        <authorList>
            <person name="Lee J."/>
            <person name="Kim D."/>
            <person name="Bhattacharya D."/>
            <person name="Yoon H.S."/>
        </authorList>
    </citation>
    <scope>NUCLEOTIDE SEQUENCE [LARGE SCALE GENOMIC DNA]</scope>
    <source>
        <strain evidence="6">CCMP 1328</strain>
    </source>
</reference>